<dbReference type="AlphaFoldDB" id="A0A2N0SNA7"/>
<feature type="transmembrane region" description="Helical" evidence="1">
    <location>
        <begin position="182"/>
        <end position="201"/>
    </location>
</feature>
<keyword evidence="1" id="KW-0812">Transmembrane</keyword>
<organism evidence="2 3">
    <name type="scientific">Bifidobacterium longum</name>
    <dbReference type="NCBI Taxonomy" id="216816"/>
    <lineage>
        <taxon>Bacteria</taxon>
        <taxon>Bacillati</taxon>
        <taxon>Actinomycetota</taxon>
        <taxon>Actinomycetes</taxon>
        <taxon>Bifidobacteriales</taxon>
        <taxon>Bifidobacteriaceae</taxon>
        <taxon>Bifidobacterium</taxon>
    </lineage>
</organism>
<comment type="caution">
    <text evidence="2">The sequence shown here is derived from an EMBL/GenBank/DDBJ whole genome shotgun (WGS) entry which is preliminary data.</text>
</comment>
<sequence length="206" mass="22679">MVTCGNCGAQVSIDGQRFCARCGVKLPETETQTTFLHAVQEPKVPPFCGQCGAKTSIEGQIFCLKCGARLLSTQQQTAPQSQQFQSVPQFTQTQPQPQYIYMQQPVQTFTPRGYVKTSRDSTLRLIAAIVNIVFCGLYGLYGVATLFASGSGFLFLICLAWMIPMTVYSWRLYTGERPNTTTFAVCTLIFVNLISGILLLVSDKDA</sequence>
<feature type="transmembrane region" description="Helical" evidence="1">
    <location>
        <begin position="147"/>
        <end position="170"/>
    </location>
</feature>
<dbReference type="EMBL" id="JAWUDL010000005">
    <property type="protein sequence ID" value="MDW7545994.1"/>
    <property type="molecule type" value="Genomic_DNA"/>
</dbReference>
<keyword evidence="1" id="KW-1133">Transmembrane helix</keyword>
<evidence type="ECO:0000256" key="1">
    <source>
        <dbReference type="SAM" id="Phobius"/>
    </source>
</evidence>
<keyword evidence="1" id="KW-0472">Membrane</keyword>
<dbReference type="RefSeq" id="WP_013141117.1">
    <property type="nucleotide sequence ID" value="NZ_CP008885.1"/>
</dbReference>
<protein>
    <submittedName>
        <fullName evidence="2">Zinc ribbon domain-containing protein</fullName>
    </submittedName>
</protein>
<gene>
    <name evidence="2" type="ORF">SCX10_03990</name>
</gene>
<proteinExistence type="predicted"/>
<evidence type="ECO:0000313" key="3">
    <source>
        <dbReference type="Proteomes" id="UP001272183"/>
    </source>
</evidence>
<accession>A0A2N0SNA7</accession>
<feature type="transmembrane region" description="Helical" evidence="1">
    <location>
        <begin position="122"/>
        <end position="141"/>
    </location>
</feature>
<dbReference type="Proteomes" id="UP001272183">
    <property type="component" value="Unassembled WGS sequence"/>
</dbReference>
<evidence type="ECO:0000313" key="2">
    <source>
        <dbReference type="EMBL" id="MDW7545994.1"/>
    </source>
</evidence>
<reference evidence="2" key="1">
    <citation type="submission" date="2023-10" db="EMBL/GenBank/DDBJ databases">
        <title>Supernatant from a Refined Defined Microbial Community Protects Mice from Clostridioides difficile Infection.</title>
        <authorList>
            <person name="Douchant K."/>
            <person name="He S.-M."/>
            <person name="Noordhof C."/>
            <person name="Greenlaw J."/>
            <person name="Schroeter K."/>
            <person name="Vancuren S.J."/>
            <person name="Sjaarda C."/>
            <person name="Allen-Vercoe E."/>
            <person name="Gloor G.B."/>
            <person name="Vanner S.J."/>
            <person name="Petrof E.O."/>
            <person name="Sheth P.M."/>
            <person name="Guzman M."/>
        </authorList>
    </citation>
    <scope>NUCLEOTIDE SEQUENCE</scope>
    <source>
        <strain evidence="2">16-6-I_4_FM</strain>
    </source>
</reference>
<name>A0A2N0SNA7_BIFLN</name>